<evidence type="ECO:0000313" key="5">
    <source>
        <dbReference type="EMBL" id="MBK1855442.1"/>
    </source>
</evidence>
<dbReference type="InterPro" id="IPR025158">
    <property type="entry name" value="Mg_chelat-rel_C"/>
</dbReference>
<dbReference type="InterPro" id="IPR027417">
    <property type="entry name" value="P-loop_NTPase"/>
</dbReference>
<dbReference type="AlphaFoldDB" id="A0AAE2SDJ7"/>
<comment type="caution">
    <text evidence="5">The sequence shown here is derived from an EMBL/GenBank/DDBJ whole genome shotgun (WGS) entry which is preliminary data.</text>
</comment>
<dbReference type="InterPro" id="IPR000523">
    <property type="entry name" value="Mg_chelatse_chII-like_cat_dom"/>
</dbReference>
<evidence type="ECO:0000259" key="4">
    <source>
        <dbReference type="SMART" id="SM00382"/>
    </source>
</evidence>
<dbReference type="SUPFAM" id="SSF52540">
    <property type="entry name" value="P-loop containing nucleoside triphosphate hydrolases"/>
    <property type="match status" value="1"/>
</dbReference>
<dbReference type="InterPro" id="IPR001208">
    <property type="entry name" value="MCM_dom"/>
</dbReference>
<dbReference type="EMBL" id="JAENIG010000006">
    <property type="protein sequence ID" value="MBK1855442.1"/>
    <property type="molecule type" value="Genomic_DNA"/>
</dbReference>
<dbReference type="PRINTS" id="PR01657">
    <property type="entry name" value="MCMFAMILY"/>
</dbReference>
<dbReference type="PANTHER" id="PTHR32039:SF7">
    <property type="entry name" value="COMPETENCE PROTEIN COMM"/>
    <property type="match status" value="1"/>
</dbReference>
<dbReference type="InterPro" id="IPR020568">
    <property type="entry name" value="Ribosomal_Su5_D2-typ_SF"/>
</dbReference>
<keyword evidence="6" id="KW-1185">Reference proteome</keyword>
<accession>A0AAE2SDJ7</accession>
<feature type="domain" description="AAA+ ATPase" evidence="4">
    <location>
        <begin position="214"/>
        <end position="397"/>
    </location>
</feature>
<organism evidence="5 6">
    <name type="scientific">Oceaniferula flava</name>
    <dbReference type="NCBI Taxonomy" id="2800421"/>
    <lineage>
        <taxon>Bacteria</taxon>
        <taxon>Pseudomonadati</taxon>
        <taxon>Verrucomicrobiota</taxon>
        <taxon>Verrucomicrobiia</taxon>
        <taxon>Verrucomicrobiales</taxon>
        <taxon>Verrucomicrobiaceae</taxon>
        <taxon>Oceaniferula</taxon>
    </lineage>
</organism>
<evidence type="ECO:0000256" key="2">
    <source>
        <dbReference type="ARBA" id="ARBA00022741"/>
    </source>
</evidence>
<dbReference type="InterPro" id="IPR003593">
    <property type="entry name" value="AAA+_ATPase"/>
</dbReference>
<dbReference type="Pfam" id="PF01078">
    <property type="entry name" value="Mg_chelatase"/>
    <property type="match status" value="1"/>
</dbReference>
<dbReference type="Proteomes" id="UP000634206">
    <property type="component" value="Unassembled WGS sequence"/>
</dbReference>
<dbReference type="SUPFAM" id="SSF54211">
    <property type="entry name" value="Ribosomal protein S5 domain 2-like"/>
    <property type="match status" value="1"/>
</dbReference>
<dbReference type="GO" id="GO:0003677">
    <property type="term" value="F:DNA binding"/>
    <property type="evidence" value="ECO:0007669"/>
    <property type="project" value="InterPro"/>
</dbReference>
<evidence type="ECO:0000256" key="3">
    <source>
        <dbReference type="ARBA" id="ARBA00022840"/>
    </source>
</evidence>
<evidence type="ECO:0000313" key="6">
    <source>
        <dbReference type="Proteomes" id="UP000634206"/>
    </source>
</evidence>
<dbReference type="SMART" id="SM00382">
    <property type="entry name" value="AAA"/>
    <property type="match status" value="1"/>
</dbReference>
<dbReference type="RefSeq" id="WP_309490054.1">
    <property type="nucleotide sequence ID" value="NZ_JAENIG010000006.1"/>
</dbReference>
<dbReference type="Pfam" id="PF13335">
    <property type="entry name" value="Mg_chelatase_C"/>
    <property type="match status" value="1"/>
</dbReference>
<dbReference type="InterPro" id="IPR014721">
    <property type="entry name" value="Ribsml_uS5_D2-typ_fold_subgr"/>
</dbReference>
<gene>
    <name evidence="5" type="ORF">JIN83_10760</name>
</gene>
<dbReference type="NCBIfam" id="TIGR00368">
    <property type="entry name" value="YifB family Mg chelatase-like AAA ATPase"/>
    <property type="match status" value="1"/>
</dbReference>
<dbReference type="Gene3D" id="3.40.50.300">
    <property type="entry name" value="P-loop containing nucleotide triphosphate hydrolases"/>
    <property type="match status" value="1"/>
</dbReference>
<dbReference type="Pfam" id="PF13541">
    <property type="entry name" value="ChlI"/>
    <property type="match status" value="1"/>
</dbReference>
<dbReference type="InterPro" id="IPR004482">
    <property type="entry name" value="Mg_chelat-rel"/>
</dbReference>
<reference evidence="5" key="1">
    <citation type="submission" date="2021-01" db="EMBL/GenBank/DDBJ databases">
        <title>Modified the classification status of verrucomicrobia.</title>
        <authorList>
            <person name="Feng X."/>
        </authorList>
    </citation>
    <scope>NUCLEOTIDE SEQUENCE</scope>
    <source>
        <strain evidence="5">5K15</strain>
    </source>
</reference>
<name>A0AAE2SDJ7_9BACT</name>
<keyword evidence="3" id="KW-0067">ATP-binding</keyword>
<evidence type="ECO:0000256" key="1">
    <source>
        <dbReference type="ARBA" id="ARBA00006354"/>
    </source>
</evidence>
<dbReference type="GO" id="GO:0005524">
    <property type="term" value="F:ATP binding"/>
    <property type="evidence" value="ECO:0007669"/>
    <property type="project" value="UniProtKB-KW"/>
</dbReference>
<dbReference type="InterPro" id="IPR045006">
    <property type="entry name" value="CHLI-like"/>
</dbReference>
<dbReference type="CDD" id="cd00009">
    <property type="entry name" value="AAA"/>
    <property type="match status" value="1"/>
</dbReference>
<dbReference type="Gene3D" id="3.30.230.10">
    <property type="match status" value="1"/>
</dbReference>
<sequence>MIVRLYSSALLGVEGMEVEVEVSAFNAEKPAINVVGLPDAAVRESSQRVTSALSNSALGWAKGVKTVNLAPADLKKEGPRFDLPIALALAETAGEDRVHEPQRYCIAGELALDGMVRPIRGVLPMALEAKKRGRTRVIVPAANAAEAAVVEGLEVYGVENLREAWDFITGQRILQPYDLDRQALFDTHRRYEIGLEDVKGQHQVKRALEVAAAGGHNLLMVGPPGTGKSMIAKRLPTILPDLTEAEAIDATKIHSIAGLLGKEDALLVTRPFRAPHHTISDVGLLGGGANPGPGEVSLAHNGVLFLDELPEFRRQTLEVLRQPLEDGYVTISRAAGTLTFPSDFMLVAAMNPCPCGYYGDAKRECRCSPPQIEKYRQRISGPLLDRIDLHVEVPLVEYRDLASDEIGESSGDVRQRVEAARVRQQERFGSGANISCNAAMPSKVMREHCRVDATASGYLEHAMNELNFSARAHDRILKVARTLADLAGMEQIAAEHILEAIQYRSLDRKLMM</sequence>
<dbReference type="PANTHER" id="PTHR32039">
    <property type="entry name" value="MAGNESIUM-CHELATASE SUBUNIT CHLI"/>
    <property type="match status" value="1"/>
</dbReference>
<comment type="similarity">
    <text evidence="1">Belongs to the Mg-chelatase subunits D/I family. ComM subfamily.</text>
</comment>
<proteinExistence type="inferred from homology"/>
<protein>
    <submittedName>
        <fullName evidence="5">YifB family Mg chelatase-like AAA ATPase</fullName>
    </submittedName>
</protein>
<keyword evidence="2" id="KW-0547">Nucleotide-binding</keyword>